<dbReference type="InParanoid" id="A0A1I1YHP4"/>
<keyword evidence="2" id="KW-1185">Reference proteome</keyword>
<reference evidence="1 2" key="1">
    <citation type="submission" date="2016-10" db="EMBL/GenBank/DDBJ databases">
        <authorList>
            <person name="de Groot N.N."/>
        </authorList>
    </citation>
    <scope>NUCLEOTIDE SEQUENCE [LARGE SCALE GENOMIC DNA]</scope>
    <source>
        <strain evidence="1 2">DSM 19012</strain>
    </source>
</reference>
<dbReference type="EMBL" id="FONA01000008">
    <property type="protein sequence ID" value="SFE19114.1"/>
    <property type="molecule type" value="Genomic_DNA"/>
</dbReference>
<sequence>MFAFNSDYSKQLNDPRVAGIDFDKYPDVSRLASLINEHKKTLEQEALMDEGTREEYDKIDANRI</sequence>
<accession>A0A1I1YHP4</accession>
<name>A0A1I1YHP4_9BACT</name>
<organism evidence="1 2">
    <name type="scientific">Thermophagus xiamenensis</name>
    <dbReference type="NCBI Taxonomy" id="385682"/>
    <lineage>
        <taxon>Bacteria</taxon>
        <taxon>Pseudomonadati</taxon>
        <taxon>Bacteroidota</taxon>
        <taxon>Bacteroidia</taxon>
        <taxon>Marinilabiliales</taxon>
        <taxon>Marinilabiliaceae</taxon>
        <taxon>Thermophagus</taxon>
    </lineage>
</organism>
<evidence type="ECO:0000313" key="1">
    <source>
        <dbReference type="EMBL" id="SFE19114.1"/>
    </source>
</evidence>
<gene>
    <name evidence="1" type="ORF">SAMN05444380_1088</name>
</gene>
<dbReference type="Proteomes" id="UP000181976">
    <property type="component" value="Unassembled WGS sequence"/>
</dbReference>
<dbReference type="RefSeq" id="WP_010528332.1">
    <property type="nucleotide sequence ID" value="NZ_AFSL01000082.1"/>
</dbReference>
<protein>
    <submittedName>
        <fullName evidence="1">Uncharacterized protein</fullName>
    </submittedName>
</protein>
<evidence type="ECO:0000313" key="2">
    <source>
        <dbReference type="Proteomes" id="UP000181976"/>
    </source>
</evidence>
<dbReference type="AlphaFoldDB" id="A0A1I1YHP4"/>
<proteinExistence type="predicted"/>